<evidence type="ECO:0000256" key="2">
    <source>
        <dbReference type="ARBA" id="ARBA00022722"/>
    </source>
</evidence>
<evidence type="ECO:0000256" key="3">
    <source>
        <dbReference type="ARBA" id="ARBA00022741"/>
    </source>
</evidence>
<keyword evidence="10" id="KW-0234">DNA repair</keyword>
<keyword evidence="9" id="KW-0238">DNA-binding</keyword>
<evidence type="ECO:0000256" key="8">
    <source>
        <dbReference type="ARBA" id="ARBA00022840"/>
    </source>
</evidence>
<evidence type="ECO:0000256" key="1">
    <source>
        <dbReference type="ARBA" id="ARBA00009922"/>
    </source>
</evidence>
<evidence type="ECO:0000256" key="15">
    <source>
        <dbReference type="PROSITE-ProRule" id="PRU00560"/>
    </source>
</evidence>
<keyword evidence="6 15" id="KW-0347">Helicase</keyword>
<evidence type="ECO:0000256" key="12">
    <source>
        <dbReference type="ARBA" id="ARBA00034617"/>
    </source>
</evidence>
<keyword evidence="19" id="KW-1185">Reference proteome</keyword>
<proteinExistence type="inferred from homology"/>
<accession>A0ABN3PHW0</accession>
<dbReference type="InterPro" id="IPR003593">
    <property type="entry name" value="AAA+_ATPase"/>
</dbReference>
<keyword evidence="3 15" id="KW-0547">Nucleotide-binding</keyword>
<protein>
    <recommendedName>
        <fullName evidence="13">DNA 3'-5' helicase</fullName>
        <ecNumber evidence="13">5.6.2.4</ecNumber>
    </recommendedName>
</protein>
<keyword evidence="11" id="KW-0413">Isomerase</keyword>
<dbReference type="Proteomes" id="UP001500274">
    <property type="component" value="Unassembled WGS sequence"/>
</dbReference>
<evidence type="ECO:0000256" key="5">
    <source>
        <dbReference type="ARBA" id="ARBA00022801"/>
    </source>
</evidence>
<gene>
    <name evidence="18" type="ORF">GCM10009862_27240</name>
</gene>
<feature type="domain" description="UvrD-like helicase ATP-binding" evidence="16">
    <location>
        <begin position="22"/>
        <end position="322"/>
    </location>
</feature>
<dbReference type="Gene3D" id="1.10.486.10">
    <property type="entry name" value="PCRA, domain 4"/>
    <property type="match status" value="1"/>
</dbReference>
<dbReference type="SMART" id="SM00382">
    <property type="entry name" value="AAA"/>
    <property type="match status" value="1"/>
</dbReference>
<dbReference type="Gene3D" id="3.90.320.10">
    <property type="match status" value="1"/>
</dbReference>
<keyword evidence="8 15" id="KW-0067">ATP-binding</keyword>
<feature type="domain" description="UvrD-like helicase C-terminal" evidence="17">
    <location>
        <begin position="326"/>
        <end position="620"/>
    </location>
</feature>
<dbReference type="PANTHER" id="PTHR11070">
    <property type="entry name" value="UVRD / RECB / PCRA DNA HELICASE FAMILY MEMBER"/>
    <property type="match status" value="1"/>
</dbReference>
<dbReference type="InterPro" id="IPR011604">
    <property type="entry name" value="PDDEXK-like_dom_sf"/>
</dbReference>
<dbReference type="EC" id="5.6.2.4" evidence="13"/>
<feature type="binding site" evidence="15">
    <location>
        <begin position="43"/>
        <end position="50"/>
    </location>
    <ligand>
        <name>ATP</name>
        <dbReference type="ChEBI" id="CHEBI:30616"/>
    </ligand>
</feature>
<sequence length="1043" mass="111400">MPLLSASASAAADAEPVFEAPDWDASQRAVLDADPDQSLVVVGAPGSGKTTLLIARAAQLTARGLDPDEVLVLTSTRQSATALRDRLSLAMTGARSGAPARSVASLAFEIVRAHEVLRQRPAPRLLTGADDDQIVHDLLRGDELDEQDGVASRWPEGFGAAVRSSRAFRSELRAFLAECTTWGIDAAELAALSASEGIPVWAALSSFLVEYDDARGHLRSSHRDAAGLVAEAVALLGRLDAADPALAVVRRLRAVLVDDAQELTPGAVALLEALRERGIAVTAFGDPDIGSGAFRGARPEHFSRLAASLGRTAVLERAHRGTVLQTDAVRRVTSRIGAAGVVAHRRAPEGAPADDSLRVYLARSAPEEHDLIARVLRERHLRDGVAWADCAVIAHDSRQVAALEAELGAREVPARAPGLVEPLGTRGSVRRLLTVVRAAAEDIDPAETLLAAGFDPVDLRRLRAALRRAEVLVAGARPAAQLLADALHEPARLEALGTREGSRAATIAATLAQLRDELRRGATAHELLWTTWSRSGLEAAWSTLARGSGPLAEQADRDLDAVVALFQAAKRFGERAEEGGPRDPMVFVRGVLDSDVAEDLFAPPSRRERVQVLTPAAALGTEFDTVVIAGMQEGVWPNTRLRGTLLQAWRLAEARMGAAAASTRDRRREVLHDELRLFARALSRARGRVVVTAVSDDASVPSPLLELLPDAQPAPTRHPLSLRGLVAAHRRTLTTATVPAVRSHAAGQLVLLADARVAGAAPAQWYGMAAATSQAPLHDASETSVRLSPSRLEALETCQLDWVIADLGGARTQTTAGLGTLLHHAMETAGPDEDSLWRAVEERWDELEFDAPWRERVERDRARDLVRRLSAYLRDFEARGGTLLGAESRFEVPLPHPAGDDAQPMVLSGTIDRVELLPDGRVEIVDLKTGRSVPSTDEKVADNAQLAAYQLAVDAGMVPDAQGRDSAGAKLLVLQPTSSRSIFATPTQPPLDDAARAAFLGRLNAAATVMSARSFEAHYETHCRDDFSHGVCRIHTVAPVSAP</sequence>
<dbReference type="SUPFAM" id="SSF52980">
    <property type="entry name" value="Restriction endonuclease-like"/>
    <property type="match status" value="1"/>
</dbReference>
<evidence type="ECO:0000256" key="11">
    <source>
        <dbReference type="ARBA" id="ARBA00023235"/>
    </source>
</evidence>
<evidence type="ECO:0000313" key="18">
    <source>
        <dbReference type="EMBL" id="GAA2586718.1"/>
    </source>
</evidence>
<organism evidence="18 19">
    <name type="scientific">Microbacterium binotii</name>
    <dbReference type="NCBI Taxonomy" id="462710"/>
    <lineage>
        <taxon>Bacteria</taxon>
        <taxon>Bacillati</taxon>
        <taxon>Actinomycetota</taxon>
        <taxon>Actinomycetes</taxon>
        <taxon>Micrococcales</taxon>
        <taxon>Microbacteriaceae</taxon>
        <taxon>Microbacterium</taxon>
    </lineage>
</organism>
<dbReference type="PROSITE" id="PS51217">
    <property type="entry name" value="UVRD_HELICASE_CTER"/>
    <property type="match status" value="1"/>
</dbReference>
<dbReference type="Gene3D" id="1.10.10.160">
    <property type="match status" value="1"/>
</dbReference>
<dbReference type="SUPFAM" id="SSF52540">
    <property type="entry name" value="P-loop containing nucleoside triphosphate hydrolases"/>
    <property type="match status" value="1"/>
</dbReference>
<evidence type="ECO:0000256" key="10">
    <source>
        <dbReference type="ARBA" id="ARBA00023204"/>
    </source>
</evidence>
<evidence type="ECO:0000256" key="4">
    <source>
        <dbReference type="ARBA" id="ARBA00022763"/>
    </source>
</evidence>
<dbReference type="Pfam" id="PF13361">
    <property type="entry name" value="UvrD_C"/>
    <property type="match status" value="1"/>
</dbReference>
<evidence type="ECO:0000256" key="6">
    <source>
        <dbReference type="ARBA" id="ARBA00022806"/>
    </source>
</evidence>
<keyword evidence="4" id="KW-0227">DNA damage</keyword>
<keyword evidence="2" id="KW-0540">Nuclease</keyword>
<comment type="caution">
    <text evidence="18">The sequence shown here is derived from an EMBL/GenBank/DDBJ whole genome shotgun (WGS) entry which is preliminary data.</text>
</comment>
<evidence type="ECO:0000256" key="9">
    <source>
        <dbReference type="ARBA" id="ARBA00023125"/>
    </source>
</evidence>
<evidence type="ECO:0000256" key="14">
    <source>
        <dbReference type="ARBA" id="ARBA00048988"/>
    </source>
</evidence>
<dbReference type="RefSeq" id="WP_344230373.1">
    <property type="nucleotide sequence ID" value="NZ_BAAARI010000017.1"/>
</dbReference>
<comment type="catalytic activity">
    <reaction evidence="14">
        <text>ATP + H2O = ADP + phosphate + H(+)</text>
        <dbReference type="Rhea" id="RHEA:13065"/>
        <dbReference type="ChEBI" id="CHEBI:15377"/>
        <dbReference type="ChEBI" id="CHEBI:15378"/>
        <dbReference type="ChEBI" id="CHEBI:30616"/>
        <dbReference type="ChEBI" id="CHEBI:43474"/>
        <dbReference type="ChEBI" id="CHEBI:456216"/>
        <dbReference type="EC" id="5.6.2.4"/>
    </reaction>
</comment>
<dbReference type="GO" id="GO:0004386">
    <property type="term" value="F:helicase activity"/>
    <property type="evidence" value="ECO:0007669"/>
    <property type="project" value="UniProtKB-KW"/>
</dbReference>
<dbReference type="PROSITE" id="PS51198">
    <property type="entry name" value="UVRD_HELICASE_ATP_BIND"/>
    <property type="match status" value="1"/>
</dbReference>
<dbReference type="InterPro" id="IPR000212">
    <property type="entry name" value="DNA_helicase_UvrD/REP"/>
</dbReference>
<name>A0ABN3PHW0_9MICO</name>
<dbReference type="InterPro" id="IPR014017">
    <property type="entry name" value="DNA_helicase_UvrD-like_C"/>
</dbReference>
<comment type="catalytic activity">
    <reaction evidence="12">
        <text>Couples ATP hydrolysis with the unwinding of duplex DNA by translocating in the 3'-5' direction.</text>
        <dbReference type="EC" id="5.6.2.4"/>
    </reaction>
</comment>
<dbReference type="InterPro" id="IPR038726">
    <property type="entry name" value="PDDEXK_AddAB-type"/>
</dbReference>
<dbReference type="InterPro" id="IPR014016">
    <property type="entry name" value="UvrD-like_ATP-bd"/>
</dbReference>
<dbReference type="Gene3D" id="3.40.50.300">
    <property type="entry name" value="P-loop containing nucleotide triphosphate hydrolases"/>
    <property type="match status" value="2"/>
</dbReference>
<evidence type="ECO:0000313" key="19">
    <source>
        <dbReference type="Proteomes" id="UP001500274"/>
    </source>
</evidence>
<dbReference type="EMBL" id="BAAARI010000017">
    <property type="protein sequence ID" value="GAA2586718.1"/>
    <property type="molecule type" value="Genomic_DNA"/>
</dbReference>
<evidence type="ECO:0000256" key="13">
    <source>
        <dbReference type="ARBA" id="ARBA00034808"/>
    </source>
</evidence>
<reference evidence="18 19" key="1">
    <citation type="journal article" date="2019" name="Int. J. Syst. Evol. Microbiol.">
        <title>The Global Catalogue of Microorganisms (GCM) 10K type strain sequencing project: providing services to taxonomists for standard genome sequencing and annotation.</title>
        <authorList>
            <consortium name="The Broad Institute Genomics Platform"/>
            <consortium name="The Broad Institute Genome Sequencing Center for Infectious Disease"/>
            <person name="Wu L."/>
            <person name="Ma J."/>
        </authorList>
    </citation>
    <scope>NUCLEOTIDE SEQUENCE [LARGE SCALE GENOMIC DNA]</scope>
    <source>
        <strain evidence="18 19">JCM 16365</strain>
    </source>
</reference>
<dbReference type="InterPro" id="IPR011335">
    <property type="entry name" value="Restrct_endonuc-II-like"/>
</dbReference>
<dbReference type="Pfam" id="PF00580">
    <property type="entry name" value="UvrD-helicase"/>
    <property type="match status" value="1"/>
</dbReference>
<keyword evidence="7" id="KW-0269">Exonuclease</keyword>
<evidence type="ECO:0000259" key="16">
    <source>
        <dbReference type="PROSITE" id="PS51198"/>
    </source>
</evidence>
<evidence type="ECO:0000259" key="17">
    <source>
        <dbReference type="PROSITE" id="PS51217"/>
    </source>
</evidence>
<evidence type="ECO:0000256" key="7">
    <source>
        <dbReference type="ARBA" id="ARBA00022839"/>
    </source>
</evidence>
<dbReference type="Pfam" id="PF12705">
    <property type="entry name" value="PDDEXK_1"/>
    <property type="match status" value="1"/>
</dbReference>
<dbReference type="PANTHER" id="PTHR11070:SF59">
    <property type="entry name" value="DNA 3'-5' HELICASE"/>
    <property type="match status" value="1"/>
</dbReference>
<comment type="similarity">
    <text evidence="1">Belongs to the helicase family. UvrD subfamily.</text>
</comment>
<keyword evidence="5 15" id="KW-0378">Hydrolase</keyword>
<dbReference type="InterPro" id="IPR013986">
    <property type="entry name" value="DExx_box_DNA_helicase_dom_sf"/>
</dbReference>
<dbReference type="InterPro" id="IPR027417">
    <property type="entry name" value="P-loop_NTPase"/>
</dbReference>